<evidence type="ECO:0008006" key="4">
    <source>
        <dbReference type="Google" id="ProtNLM"/>
    </source>
</evidence>
<feature type="chain" id="PRO_5008260333" description="Ribosome association toxin RatA" evidence="1">
    <location>
        <begin position="19"/>
        <end position="185"/>
    </location>
</feature>
<proteinExistence type="predicted"/>
<gene>
    <name evidence="2" type="ORF">BA177_17720</name>
</gene>
<dbReference type="EMBL" id="CP016268">
    <property type="protein sequence ID" value="ANO52780.1"/>
    <property type="molecule type" value="Genomic_DNA"/>
</dbReference>
<dbReference type="STRING" id="1548547.BA177_17720"/>
<dbReference type="AlphaFoldDB" id="A0A193LJR2"/>
<dbReference type="InterPro" id="IPR023393">
    <property type="entry name" value="START-like_dom_sf"/>
</dbReference>
<evidence type="ECO:0000313" key="3">
    <source>
        <dbReference type="Proteomes" id="UP000092695"/>
    </source>
</evidence>
<feature type="signal peptide" evidence="1">
    <location>
        <begin position="1"/>
        <end position="18"/>
    </location>
</feature>
<evidence type="ECO:0000313" key="2">
    <source>
        <dbReference type="EMBL" id="ANO52780.1"/>
    </source>
</evidence>
<organism evidence="2 3">
    <name type="scientific">Woeseia oceani</name>
    <dbReference type="NCBI Taxonomy" id="1548547"/>
    <lineage>
        <taxon>Bacteria</taxon>
        <taxon>Pseudomonadati</taxon>
        <taxon>Pseudomonadota</taxon>
        <taxon>Gammaproteobacteria</taxon>
        <taxon>Woeseiales</taxon>
        <taxon>Woeseiaceae</taxon>
        <taxon>Woeseia</taxon>
    </lineage>
</organism>
<dbReference type="KEGG" id="woc:BA177_17720"/>
<sequence>MLLAALVLLAVQSPVAGADLQEVTVEFKNDRYRLESRARFNVGRADLYRVLTNYDLFEKFTSAFVETRNLAPDSAGRPRFFTRMEGCVLLFCKSMQRTGHLILNPPSEIIAIAHRDRSDFNFSRERWVLQDDGDGTVMTYYFELEPAFWVPPVVGPFVIKRVLRAGGIDAVDRIEAVAQGKEPKP</sequence>
<keyword evidence="1" id="KW-0732">Signal</keyword>
<protein>
    <recommendedName>
        <fullName evidence="4">Ribosome association toxin RatA</fullName>
    </recommendedName>
</protein>
<dbReference type="Gene3D" id="3.30.530.20">
    <property type="match status" value="1"/>
</dbReference>
<reference evidence="2 3" key="1">
    <citation type="submission" date="2016-06" db="EMBL/GenBank/DDBJ databases">
        <title>Complete genome sequence of a deep-branching marine Gamma Proteobacterium Woeseia oceani type strain XK5.</title>
        <authorList>
            <person name="Mu D."/>
            <person name="Du Z."/>
        </authorList>
    </citation>
    <scope>NUCLEOTIDE SEQUENCE [LARGE SCALE GENOMIC DNA]</scope>
    <source>
        <strain evidence="2 3">XK5</strain>
    </source>
</reference>
<dbReference type="Proteomes" id="UP000092695">
    <property type="component" value="Chromosome"/>
</dbReference>
<accession>A0A193LJR2</accession>
<evidence type="ECO:0000256" key="1">
    <source>
        <dbReference type="SAM" id="SignalP"/>
    </source>
</evidence>
<keyword evidence="3" id="KW-1185">Reference proteome</keyword>
<name>A0A193LJR2_9GAMM</name>
<dbReference type="SUPFAM" id="SSF55961">
    <property type="entry name" value="Bet v1-like"/>
    <property type="match status" value="1"/>
</dbReference>